<proteinExistence type="predicted"/>
<dbReference type="EMBL" id="NCSJ02000080">
    <property type="protein sequence ID" value="RFU31221.1"/>
    <property type="molecule type" value="Genomic_DNA"/>
</dbReference>
<accession>A0A3E2HDP4</accession>
<dbReference type="GO" id="GO:0006351">
    <property type="term" value="P:DNA-templated transcription"/>
    <property type="evidence" value="ECO:0007669"/>
    <property type="project" value="InterPro"/>
</dbReference>
<evidence type="ECO:0000256" key="4">
    <source>
        <dbReference type="ARBA" id="ARBA00023163"/>
    </source>
</evidence>
<dbReference type="PANTHER" id="PTHR47171">
    <property type="entry name" value="FARA-RELATED"/>
    <property type="match status" value="1"/>
</dbReference>
<dbReference type="SMART" id="SM00906">
    <property type="entry name" value="Fungal_trans"/>
    <property type="match status" value="1"/>
</dbReference>
<dbReference type="PANTHER" id="PTHR47171:SF2">
    <property type="entry name" value="TRANSCRIPTION FACTOR, PUTATIVE-RELATED"/>
    <property type="match status" value="1"/>
</dbReference>
<evidence type="ECO:0000256" key="1">
    <source>
        <dbReference type="ARBA" id="ARBA00022833"/>
    </source>
</evidence>
<reference evidence="8 9" key="1">
    <citation type="submission" date="2018-05" db="EMBL/GenBank/DDBJ databases">
        <title>Draft genome sequence of Scytalidium lignicola DSM 105466, a ubiquitous saprotrophic fungus.</title>
        <authorList>
            <person name="Buettner E."/>
            <person name="Gebauer A.M."/>
            <person name="Hofrichter M."/>
            <person name="Liers C."/>
            <person name="Kellner H."/>
        </authorList>
    </citation>
    <scope>NUCLEOTIDE SEQUENCE [LARGE SCALE GENOMIC DNA]</scope>
    <source>
        <strain evidence="8 9">DSM 105466</strain>
    </source>
</reference>
<dbReference type="CDD" id="cd12148">
    <property type="entry name" value="fungal_TF_MHR"/>
    <property type="match status" value="1"/>
</dbReference>
<protein>
    <recommendedName>
        <fullName evidence="7">Xylanolytic transcriptional activator regulatory domain-containing protein</fullName>
    </recommendedName>
</protein>
<gene>
    <name evidence="8" type="ORF">B7463_g5090</name>
</gene>
<comment type="caution">
    <text evidence="8">The sequence shown here is derived from an EMBL/GenBank/DDBJ whole genome shotgun (WGS) entry which is preliminary data.</text>
</comment>
<evidence type="ECO:0000256" key="6">
    <source>
        <dbReference type="SAM" id="MobiDB-lite"/>
    </source>
</evidence>
<evidence type="ECO:0000256" key="3">
    <source>
        <dbReference type="ARBA" id="ARBA00023125"/>
    </source>
</evidence>
<dbReference type="OrthoDB" id="10251155at2759"/>
<keyword evidence="2" id="KW-0805">Transcription regulation</keyword>
<dbReference type="STRING" id="5539.A0A3E2HDP4"/>
<keyword evidence="1" id="KW-0862">Zinc</keyword>
<dbReference type="AlphaFoldDB" id="A0A3E2HDP4"/>
<evidence type="ECO:0000313" key="9">
    <source>
        <dbReference type="Proteomes" id="UP000258309"/>
    </source>
</evidence>
<organism evidence="8 9">
    <name type="scientific">Scytalidium lignicola</name>
    <name type="common">Hyphomycete</name>
    <dbReference type="NCBI Taxonomy" id="5539"/>
    <lineage>
        <taxon>Eukaryota</taxon>
        <taxon>Fungi</taxon>
        <taxon>Dikarya</taxon>
        <taxon>Ascomycota</taxon>
        <taxon>Pezizomycotina</taxon>
        <taxon>Leotiomycetes</taxon>
        <taxon>Leotiomycetes incertae sedis</taxon>
        <taxon>Scytalidium</taxon>
    </lineage>
</organism>
<keyword evidence="4" id="KW-0804">Transcription</keyword>
<feature type="domain" description="Xylanolytic transcriptional activator regulatory" evidence="7">
    <location>
        <begin position="281"/>
        <end position="351"/>
    </location>
</feature>
<feature type="region of interest" description="Disordered" evidence="6">
    <location>
        <begin position="70"/>
        <end position="91"/>
    </location>
</feature>
<name>A0A3E2HDP4_SCYLI</name>
<dbReference type="GO" id="GO:0008270">
    <property type="term" value="F:zinc ion binding"/>
    <property type="evidence" value="ECO:0007669"/>
    <property type="project" value="InterPro"/>
</dbReference>
<evidence type="ECO:0000256" key="2">
    <source>
        <dbReference type="ARBA" id="ARBA00023015"/>
    </source>
</evidence>
<dbReference type="GO" id="GO:0003677">
    <property type="term" value="F:DNA binding"/>
    <property type="evidence" value="ECO:0007669"/>
    <property type="project" value="UniProtKB-KW"/>
</dbReference>
<dbReference type="InterPro" id="IPR052073">
    <property type="entry name" value="Amide_Lactam_Regulators"/>
</dbReference>
<evidence type="ECO:0000256" key="5">
    <source>
        <dbReference type="ARBA" id="ARBA00023242"/>
    </source>
</evidence>
<keyword evidence="3" id="KW-0238">DNA-binding</keyword>
<feature type="non-terminal residue" evidence="8">
    <location>
        <position position="1"/>
    </location>
</feature>
<evidence type="ECO:0000313" key="8">
    <source>
        <dbReference type="EMBL" id="RFU31221.1"/>
    </source>
</evidence>
<dbReference type="OMA" id="QWWNPSG"/>
<feature type="non-terminal residue" evidence="8">
    <location>
        <position position="681"/>
    </location>
</feature>
<dbReference type="Pfam" id="PF04082">
    <property type="entry name" value="Fungal_trans"/>
    <property type="match status" value="1"/>
</dbReference>
<keyword evidence="5" id="KW-0539">Nucleus</keyword>
<dbReference type="InterPro" id="IPR007219">
    <property type="entry name" value="XnlR_reg_dom"/>
</dbReference>
<feature type="compositionally biased region" description="Polar residues" evidence="6">
    <location>
        <begin position="71"/>
        <end position="91"/>
    </location>
</feature>
<evidence type="ECO:0000259" key="7">
    <source>
        <dbReference type="SMART" id="SM00906"/>
    </source>
</evidence>
<dbReference type="Proteomes" id="UP000258309">
    <property type="component" value="Unassembled WGS sequence"/>
</dbReference>
<keyword evidence="9" id="KW-1185">Reference proteome</keyword>
<sequence>MLTTNLALWGRNDFLGFKASGISTIINAPQVFCLCPIGCDLLSNVLLQIYFNNGAEGYCRRHVFAGHAGDPSQSPQRLSGDASSKVNPSWNPNSASHTLLPHSVGDSQLEHAQTEVAVTPPTISILSPPGSYLGRAEYISGVVPIDEEDARLYSQENQFHIPESDMRYLHDIGAFDLPSRAMRSSLIESYMERCAPWMPIVDKDELDGPKPSMLLLHAVFAAGSRVLTAPKLQEAGRIFYQRAKALFHMDVEKDPLTVIRAICVVQWWNPSGPEHVSMNASSFWQHMGVALAHQVGLHREPNPKQPEASLRRRLWWVLFIRDCMISLSHGRPRSICMEDYNVRRPTLDDFPTANQDAHLFIAYVEIASILADITEASVRGILGRARTLSIETRLSDWIKNLPPDLCLYDQQTGKLAPYQFKTRQLHIPYFTALTILYRPTVPGGNLSTVALLASSFVAGIYEEFIARDDVSMLASTFIFHILASAITQLLCYRYPTLWAKAEPELEILNQALNELTKRFPTGFGAQRVIKHAMQAVKKESQIEGPPVLSEMPEGLNFFSSFGPELSSKWGFVYGSRSEDKGAFKANGISMHSTSLLQPTHDNRNHIGDILIERRPVALIEPYSNPGPITIPPAWTGGSIELNSLDGMMPSAFEADAHRGSIGATFDSVGNWMLSDWITDMN</sequence>